<name>A0ABN8IIZ9_9NEOP</name>
<evidence type="ECO:0000256" key="2">
    <source>
        <dbReference type="ARBA" id="ARBA00034809"/>
    </source>
</evidence>
<comment type="similarity">
    <text evidence="1">Belongs to the PhyH family.</text>
</comment>
<evidence type="ECO:0000256" key="3">
    <source>
        <dbReference type="ARBA" id="ARBA00034921"/>
    </source>
</evidence>
<evidence type="ECO:0000313" key="6">
    <source>
        <dbReference type="Proteomes" id="UP000837857"/>
    </source>
</evidence>
<keyword evidence="6" id="KW-1185">Reference proteome</keyword>
<evidence type="ECO:0000256" key="4">
    <source>
        <dbReference type="ARBA" id="ARBA00034924"/>
    </source>
</evidence>
<evidence type="ECO:0000313" key="5">
    <source>
        <dbReference type="EMBL" id="CAH2058434.1"/>
    </source>
</evidence>
<dbReference type="InterPro" id="IPR047128">
    <property type="entry name" value="PhyH"/>
</dbReference>
<sequence length="296" mass="32981">MLPVIPKVASVGSQSASVLSKGQLDFYNENGFLVIKDLIDFASLYNLKKRFVHIAKGIEDAGNIIIVKDPTLIAKGASAEDSINKIQDIHFDNVFSTYSEDQGLLDVVSQLIGQDVVVVHSMLINKPPGTNRHPPHQDLYYFPFRPADKIVAAWTAIDHVNQENGCLYVVPKSHKLVNLIAHQVPADTNKLYHGIVDESMAPDHRRVHLPMAPGDTVFFHPLLIHGSGPNVSKGYRKAITCHFANGSCHYIDIEGTIQESVARAVEEQANRRKIRLSYVDMWRFKNKLVRGVKSSL</sequence>
<gene>
    <name evidence="5" type="ORF">IPOD504_LOCUS10589</name>
</gene>
<dbReference type="Pfam" id="PF05721">
    <property type="entry name" value="PhyH"/>
    <property type="match status" value="1"/>
</dbReference>
<evidence type="ECO:0000256" key="1">
    <source>
        <dbReference type="ARBA" id="ARBA00005830"/>
    </source>
</evidence>
<dbReference type="Gene3D" id="2.60.120.620">
    <property type="entry name" value="q2cbj1_9rhob like domain"/>
    <property type="match status" value="1"/>
</dbReference>
<protein>
    <recommendedName>
        <fullName evidence="2">phytanoyl-CoA dioxygenase</fullName>
        <ecNumber evidence="2">1.14.11.18</ecNumber>
    </recommendedName>
    <alternativeName>
        <fullName evidence="3">Phytanic acid oxidase</fullName>
    </alternativeName>
    <alternativeName>
        <fullName evidence="4">Phytanoyl-CoA alpha-hydroxylase</fullName>
    </alternativeName>
</protein>
<feature type="non-terminal residue" evidence="5">
    <location>
        <position position="296"/>
    </location>
</feature>
<dbReference type="SUPFAM" id="SSF51197">
    <property type="entry name" value="Clavaminate synthase-like"/>
    <property type="match status" value="1"/>
</dbReference>
<dbReference type="EC" id="1.14.11.18" evidence="2"/>
<dbReference type="PANTHER" id="PTHR21308:SF1">
    <property type="entry name" value="PHYTANOYL-COA DIOXYGENASE, PEROXISOMAL"/>
    <property type="match status" value="1"/>
</dbReference>
<reference evidence="5" key="1">
    <citation type="submission" date="2022-03" db="EMBL/GenBank/DDBJ databases">
        <authorList>
            <person name="Martin H S."/>
        </authorList>
    </citation>
    <scope>NUCLEOTIDE SEQUENCE</scope>
</reference>
<dbReference type="EMBL" id="OW152837">
    <property type="protein sequence ID" value="CAH2058434.1"/>
    <property type="molecule type" value="Genomic_DNA"/>
</dbReference>
<organism evidence="5 6">
    <name type="scientific">Iphiclides podalirius</name>
    <name type="common">scarce swallowtail</name>
    <dbReference type="NCBI Taxonomy" id="110791"/>
    <lineage>
        <taxon>Eukaryota</taxon>
        <taxon>Metazoa</taxon>
        <taxon>Ecdysozoa</taxon>
        <taxon>Arthropoda</taxon>
        <taxon>Hexapoda</taxon>
        <taxon>Insecta</taxon>
        <taxon>Pterygota</taxon>
        <taxon>Neoptera</taxon>
        <taxon>Endopterygota</taxon>
        <taxon>Lepidoptera</taxon>
        <taxon>Glossata</taxon>
        <taxon>Ditrysia</taxon>
        <taxon>Papilionoidea</taxon>
        <taxon>Papilionidae</taxon>
        <taxon>Papilioninae</taxon>
        <taxon>Iphiclides</taxon>
    </lineage>
</organism>
<proteinExistence type="inferred from homology"/>
<dbReference type="Proteomes" id="UP000837857">
    <property type="component" value="Chromosome 25"/>
</dbReference>
<dbReference type="PANTHER" id="PTHR21308">
    <property type="entry name" value="PHYTANOYL-COA ALPHA-HYDROXYLASE"/>
    <property type="match status" value="1"/>
</dbReference>
<accession>A0ABN8IIZ9</accession>
<dbReference type="InterPro" id="IPR008775">
    <property type="entry name" value="Phytyl_CoA_dOase-like"/>
</dbReference>